<dbReference type="PANTHER" id="PTHR42769:SF3">
    <property type="entry name" value="SUPEROXIDE DISMUTASE [FE] 2, CHLOROPLASTIC"/>
    <property type="match status" value="1"/>
</dbReference>
<dbReference type="PANTHER" id="PTHR42769">
    <property type="entry name" value="SUPEROXIDE DISMUTASE"/>
    <property type="match status" value="1"/>
</dbReference>
<dbReference type="PIRSF" id="PIRSF000349">
    <property type="entry name" value="SODismutase"/>
    <property type="match status" value="1"/>
</dbReference>
<dbReference type="RefSeq" id="WP_407340315.1">
    <property type="nucleotide sequence ID" value="NZ_CP136862.1"/>
</dbReference>
<dbReference type="Gene3D" id="1.10.287.990">
    <property type="entry name" value="Fe,Mn superoxide dismutase (SOD) domain"/>
    <property type="match status" value="1"/>
</dbReference>
<dbReference type="InterPro" id="IPR019833">
    <property type="entry name" value="Mn/Fe_SOD_BS"/>
</dbReference>
<dbReference type="SUPFAM" id="SSF46609">
    <property type="entry name" value="Fe,Mn superoxide dismutase (SOD), N-terminal domain"/>
    <property type="match status" value="1"/>
</dbReference>
<gene>
    <name evidence="8" type="ORF">RZS28_05420</name>
</gene>
<protein>
    <recommendedName>
        <fullName evidence="2 5">Superoxide dismutase</fullName>
        <ecNumber evidence="2 5">1.15.1.1</ecNumber>
    </recommendedName>
</protein>
<comment type="similarity">
    <text evidence="1 5">Belongs to the iron/manganese superoxide dismutase family.</text>
</comment>
<dbReference type="InterPro" id="IPR036324">
    <property type="entry name" value="Mn/Fe_SOD_N_sf"/>
</dbReference>
<reference evidence="8 9" key="1">
    <citation type="submission" date="2023-10" db="EMBL/GenBank/DDBJ databases">
        <title>Novel methanotroph of the genus Methylocapsa from a subarctic wetland.</title>
        <authorList>
            <person name="Belova S.E."/>
            <person name="Oshkin I.Y."/>
            <person name="Miroshnikov K."/>
            <person name="Dedysh S.N."/>
        </authorList>
    </citation>
    <scope>NUCLEOTIDE SEQUENCE [LARGE SCALE GENOMIC DNA]</scope>
    <source>
        <strain evidence="8 9">RX1</strain>
    </source>
</reference>
<dbReference type="EMBL" id="CP136862">
    <property type="protein sequence ID" value="WOJ90730.1"/>
    <property type="molecule type" value="Genomic_DNA"/>
</dbReference>
<dbReference type="Pfam" id="PF00081">
    <property type="entry name" value="Sod_Fe_N"/>
    <property type="match status" value="1"/>
</dbReference>
<feature type="domain" description="Manganese/iron superoxide dismutase N-terminal" evidence="6">
    <location>
        <begin position="2"/>
        <end position="84"/>
    </location>
</feature>
<evidence type="ECO:0000259" key="6">
    <source>
        <dbReference type="Pfam" id="PF00081"/>
    </source>
</evidence>
<dbReference type="SUPFAM" id="SSF54719">
    <property type="entry name" value="Fe,Mn superoxide dismutase (SOD), C-terminal domain"/>
    <property type="match status" value="1"/>
</dbReference>
<organism evidence="8 9">
    <name type="scientific">Methylocapsa polymorpha</name>
    <dbReference type="NCBI Taxonomy" id="3080828"/>
    <lineage>
        <taxon>Bacteria</taxon>
        <taxon>Pseudomonadati</taxon>
        <taxon>Pseudomonadota</taxon>
        <taxon>Alphaproteobacteria</taxon>
        <taxon>Hyphomicrobiales</taxon>
        <taxon>Beijerinckiaceae</taxon>
        <taxon>Methylocapsa</taxon>
    </lineage>
</organism>
<evidence type="ECO:0000256" key="1">
    <source>
        <dbReference type="ARBA" id="ARBA00008714"/>
    </source>
</evidence>
<evidence type="ECO:0000313" key="8">
    <source>
        <dbReference type="EMBL" id="WOJ90730.1"/>
    </source>
</evidence>
<keyword evidence="3 5" id="KW-0479">Metal-binding</keyword>
<evidence type="ECO:0000256" key="4">
    <source>
        <dbReference type="ARBA" id="ARBA00023002"/>
    </source>
</evidence>
<dbReference type="Gene3D" id="3.55.40.20">
    <property type="entry name" value="Iron/manganese superoxide dismutase, C-terminal domain"/>
    <property type="match status" value="1"/>
</dbReference>
<dbReference type="InterPro" id="IPR019832">
    <property type="entry name" value="Mn/Fe_SOD_C"/>
</dbReference>
<dbReference type="InterPro" id="IPR019831">
    <property type="entry name" value="Mn/Fe_SOD_N"/>
</dbReference>
<dbReference type="PROSITE" id="PS00088">
    <property type="entry name" value="SOD_MN"/>
    <property type="match status" value="1"/>
</dbReference>
<evidence type="ECO:0000256" key="3">
    <source>
        <dbReference type="ARBA" id="ARBA00022723"/>
    </source>
</evidence>
<evidence type="ECO:0000313" key="9">
    <source>
        <dbReference type="Proteomes" id="UP001626536"/>
    </source>
</evidence>
<evidence type="ECO:0000256" key="2">
    <source>
        <dbReference type="ARBA" id="ARBA00012682"/>
    </source>
</evidence>
<dbReference type="InterPro" id="IPR036314">
    <property type="entry name" value="SOD_C_sf"/>
</dbReference>
<dbReference type="EC" id="1.15.1.1" evidence="2 5"/>
<dbReference type="GO" id="GO:0004784">
    <property type="term" value="F:superoxide dismutase activity"/>
    <property type="evidence" value="ECO:0007669"/>
    <property type="project" value="UniProtKB-EC"/>
</dbReference>
<proteinExistence type="inferred from homology"/>
<keyword evidence="9" id="KW-1185">Reference proteome</keyword>
<dbReference type="Proteomes" id="UP001626536">
    <property type="component" value="Chromosome"/>
</dbReference>
<keyword evidence="4 5" id="KW-0560">Oxidoreductase</keyword>
<name>A0ABZ0HUZ0_9HYPH</name>
<sequence>MSFTLPDLPYAYEALQPYLSKETLEYHHDKHHAAYVTNANNLLKDSGLEGKSLEEVVKETYGKNVPLFNNAAQHYNHSEYWKSIKANGGGKIPGALEKALIDSFGSVDKAKEDLVQAGVTQFGSGWAWLAVKDGKIAVLKTGNADNPLTQGATPILTVDVWEHTYYIDYRNRRPDYLKAFVDNLVNWDYVSERYEAAVK</sequence>
<evidence type="ECO:0000256" key="5">
    <source>
        <dbReference type="RuleBase" id="RU000414"/>
    </source>
</evidence>
<comment type="function">
    <text evidence="5">Destroys radicals which are normally produced within the cells and which are toxic to biological systems.</text>
</comment>
<evidence type="ECO:0000259" key="7">
    <source>
        <dbReference type="Pfam" id="PF02777"/>
    </source>
</evidence>
<dbReference type="PRINTS" id="PR01703">
    <property type="entry name" value="MNSODISMTASE"/>
</dbReference>
<dbReference type="InterPro" id="IPR001189">
    <property type="entry name" value="Mn/Fe_SOD"/>
</dbReference>
<feature type="domain" description="Manganese/iron superoxide dismutase C-terminal" evidence="7">
    <location>
        <begin position="94"/>
        <end position="193"/>
    </location>
</feature>
<dbReference type="Pfam" id="PF02777">
    <property type="entry name" value="Sod_Fe_C"/>
    <property type="match status" value="1"/>
</dbReference>
<comment type="catalytic activity">
    <reaction evidence="5">
        <text>2 superoxide + 2 H(+) = H2O2 + O2</text>
        <dbReference type="Rhea" id="RHEA:20696"/>
        <dbReference type="ChEBI" id="CHEBI:15378"/>
        <dbReference type="ChEBI" id="CHEBI:15379"/>
        <dbReference type="ChEBI" id="CHEBI:16240"/>
        <dbReference type="ChEBI" id="CHEBI:18421"/>
        <dbReference type="EC" id="1.15.1.1"/>
    </reaction>
</comment>
<accession>A0ABZ0HUZ0</accession>